<dbReference type="AlphaFoldDB" id="A0A7Z0WSK5"/>
<dbReference type="GO" id="GO:0046872">
    <property type="term" value="F:metal ion binding"/>
    <property type="evidence" value="ECO:0007669"/>
    <property type="project" value="UniProtKB-KW"/>
</dbReference>
<organism evidence="6 7">
    <name type="scientific">Actinophytocola xinjiangensis</name>
    <dbReference type="NCBI Taxonomy" id="485602"/>
    <lineage>
        <taxon>Bacteria</taxon>
        <taxon>Bacillati</taxon>
        <taxon>Actinomycetota</taxon>
        <taxon>Actinomycetes</taxon>
        <taxon>Pseudonocardiales</taxon>
        <taxon>Pseudonocardiaceae</taxon>
    </lineage>
</organism>
<keyword evidence="1" id="KW-0479">Metal-binding</keyword>
<dbReference type="InterPro" id="IPR004843">
    <property type="entry name" value="Calcineurin-like_PHP"/>
</dbReference>
<evidence type="ECO:0000313" key="6">
    <source>
        <dbReference type="EMBL" id="OLF14555.1"/>
    </source>
</evidence>
<evidence type="ECO:0000256" key="2">
    <source>
        <dbReference type="ARBA" id="ARBA00022801"/>
    </source>
</evidence>
<evidence type="ECO:0000313" key="7">
    <source>
        <dbReference type="Proteomes" id="UP000185696"/>
    </source>
</evidence>
<evidence type="ECO:0000256" key="1">
    <source>
        <dbReference type="ARBA" id="ARBA00022723"/>
    </source>
</evidence>
<dbReference type="PANTHER" id="PTHR42988:SF2">
    <property type="entry name" value="CYCLIC NUCLEOTIDE PHOSPHODIESTERASE CBUA0032-RELATED"/>
    <property type="match status" value="1"/>
</dbReference>
<sequence>MVFAQVSDLHLDGSERAAERTRRVIDYVNALELDAVLVTGDLADHGRPEEYAELTVALKSPHPMMLLPGNHDRREAYREGLLGEPADGGPINVVQRVGDVNFLLADSTIPGRSNGFLAEETLAWVDSTLAADAASPAFVCFHHPPVALHSPLVDVIRLDNAARLAEVLGGHRNVVAVLCGHAHTAATSTFAGVPLLVAPGVVSTLTLPAEPRPDVDLDLPPALYLHVLDDERRLTTHCRVVVQDAPRTLTP</sequence>
<dbReference type="InterPro" id="IPR029052">
    <property type="entry name" value="Metallo-depent_PP-like"/>
</dbReference>
<accession>A0A7Z0WSK5</accession>
<feature type="domain" description="Calcineurin-like phosphoesterase" evidence="5">
    <location>
        <begin position="1"/>
        <end position="184"/>
    </location>
</feature>
<dbReference type="EMBL" id="MSIF01000001">
    <property type="protein sequence ID" value="OLF14555.1"/>
    <property type="molecule type" value="Genomic_DNA"/>
</dbReference>
<comment type="similarity">
    <text evidence="4">Belongs to the cyclic nucleotide phosphodiesterase class-III family.</text>
</comment>
<dbReference type="Proteomes" id="UP000185696">
    <property type="component" value="Unassembled WGS sequence"/>
</dbReference>
<dbReference type="Pfam" id="PF00149">
    <property type="entry name" value="Metallophos"/>
    <property type="match status" value="1"/>
</dbReference>
<dbReference type="InterPro" id="IPR050884">
    <property type="entry name" value="CNP_phosphodiesterase-III"/>
</dbReference>
<reference evidence="6 7" key="1">
    <citation type="submission" date="2016-12" db="EMBL/GenBank/DDBJ databases">
        <title>The draft genome sequence of Actinophytocola xinjiangensis.</title>
        <authorList>
            <person name="Wang W."/>
            <person name="Yuan L."/>
        </authorList>
    </citation>
    <scope>NUCLEOTIDE SEQUENCE [LARGE SCALE GENOMIC DNA]</scope>
    <source>
        <strain evidence="6 7">CGMCC 4.4663</strain>
    </source>
</reference>
<gene>
    <name evidence="6" type="ORF">BLA60_03400</name>
</gene>
<dbReference type="GO" id="GO:0016787">
    <property type="term" value="F:hydrolase activity"/>
    <property type="evidence" value="ECO:0007669"/>
    <property type="project" value="UniProtKB-KW"/>
</dbReference>
<dbReference type="PANTHER" id="PTHR42988">
    <property type="entry name" value="PHOSPHOHYDROLASE"/>
    <property type="match status" value="1"/>
</dbReference>
<keyword evidence="2" id="KW-0378">Hydrolase</keyword>
<dbReference type="SUPFAM" id="SSF56300">
    <property type="entry name" value="Metallo-dependent phosphatases"/>
    <property type="match status" value="1"/>
</dbReference>
<proteinExistence type="inferred from homology"/>
<name>A0A7Z0WSK5_9PSEU</name>
<keyword evidence="7" id="KW-1185">Reference proteome</keyword>
<evidence type="ECO:0000256" key="4">
    <source>
        <dbReference type="ARBA" id="ARBA00025742"/>
    </source>
</evidence>
<protein>
    <submittedName>
        <fullName evidence="6">Metallophosphoesterase</fullName>
    </submittedName>
</protein>
<dbReference type="Gene3D" id="3.60.21.10">
    <property type="match status" value="1"/>
</dbReference>
<evidence type="ECO:0000259" key="5">
    <source>
        <dbReference type="Pfam" id="PF00149"/>
    </source>
</evidence>
<evidence type="ECO:0000256" key="3">
    <source>
        <dbReference type="ARBA" id="ARBA00023004"/>
    </source>
</evidence>
<keyword evidence="3" id="KW-0408">Iron</keyword>
<comment type="caution">
    <text evidence="6">The sequence shown here is derived from an EMBL/GenBank/DDBJ whole genome shotgun (WGS) entry which is preliminary data.</text>
</comment>